<dbReference type="AlphaFoldDB" id="A0AA88J2U6"/>
<gene>
    <name evidence="1" type="ORF">TIFTF001_029424</name>
</gene>
<dbReference type="EMBL" id="BTGU01000098">
    <property type="protein sequence ID" value="GMN60337.1"/>
    <property type="molecule type" value="Genomic_DNA"/>
</dbReference>
<comment type="caution">
    <text evidence="1">The sequence shown here is derived from an EMBL/GenBank/DDBJ whole genome shotgun (WGS) entry which is preliminary data.</text>
</comment>
<accession>A0AA88J2U6</accession>
<dbReference type="Proteomes" id="UP001187192">
    <property type="component" value="Unassembled WGS sequence"/>
</dbReference>
<name>A0AA88J2U6_FICCA</name>
<proteinExistence type="predicted"/>
<reference evidence="1" key="1">
    <citation type="submission" date="2023-07" db="EMBL/GenBank/DDBJ databases">
        <title>draft genome sequence of fig (Ficus carica).</title>
        <authorList>
            <person name="Takahashi T."/>
            <person name="Nishimura K."/>
        </authorList>
    </citation>
    <scope>NUCLEOTIDE SEQUENCE</scope>
</reference>
<keyword evidence="2" id="KW-1185">Reference proteome</keyword>
<evidence type="ECO:0000313" key="1">
    <source>
        <dbReference type="EMBL" id="GMN60337.1"/>
    </source>
</evidence>
<organism evidence="1 2">
    <name type="scientific">Ficus carica</name>
    <name type="common">Common fig</name>
    <dbReference type="NCBI Taxonomy" id="3494"/>
    <lineage>
        <taxon>Eukaryota</taxon>
        <taxon>Viridiplantae</taxon>
        <taxon>Streptophyta</taxon>
        <taxon>Embryophyta</taxon>
        <taxon>Tracheophyta</taxon>
        <taxon>Spermatophyta</taxon>
        <taxon>Magnoliopsida</taxon>
        <taxon>eudicotyledons</taxon>
        <taxon>Gunneridae</taxon>
        <taxon>Pentapetalae</taxon>
        <taxon>rosids</taxon>
        <taxon>fabids</taxon>
        <taxon>Rosales</taxon>
        <taxon>Moraceae</taxon>
        <taxon>Ficeae</taxon>
        <taxon>Ficus</taxon>
    </lineage>
</organism>
<evidence type="ECO:0000313" key="2">
    <source>
        <dbReference type="Proteomes" id="UP001187192"/>
    </source>
</evidence>
<protein>
    <submittedName>
        <fullName evidence="1">Uncharacterized protein</fullName>
    </submittedName>
</protein>
<sequence length="62" mass="6907">MAVSGRARGWNHQLCDGLVNRTPHLVDRIDQELDKTNCPCPVNQTCRIGQPDRGKMAVGTLY</sequence>